<protein>
    <recommendedName>
        <fullName evidence="4">Photosynthesis system II assembly factor Ycf48/Hcf136-like domain-containing protein</fullName>
    </recommendedName>
</protein>
<reference evidence="5" key="1">
    <citation type="submission" date="2019-02" db="EMBL/GenBank/DDBJ databases">
        <authorList>
            <person name="Li S.-H."/>
        </authorList>
    </citation>
    <scope>NUCLEOTIDE SEQUENCE</scope>
    <source>
        <strain evidence="5">IMCC14734</strain>
    </source>
</reference>
<dbReference type="SUPFAM" id="SSF110296">
    <property type="entry name" value="Oligoxyloglucan reducing end-specific cellobiohydrolase"/>
    <property type="match status" value="1"/>
</dbReference>
<organism evidence="5 6">
    <name type="scientific">Candidatus Litorirhabdus singularis</name>
    <dbReference type="NCBI Taxonomy" id="2518993"/>
    <lineage>
        <taxon>Bacteria</taxon>
        <taxon>Pseudomonadati</taxon>
        <taxon>Pseudomonadota</taxon>
        <taxon>Gammaproteobacteria</taxon>
        <taxon>Cellvibrionales</taxon>
        <taxon>Halieaceae</taxon>
        <taxon>Candidatus Litorirhabdus</taxon>
    </lineage>
</organism>
<dbReference type="Gene3D" id="2.130.10.10">
    <property type="entry name" value="YVTN repeat-like/Quinoprotein amine dehydrogenase"/>
    <property type="match status" value="1"/>
</dbReference>
<keyword evidence="3" id="KW-0732">Signal</keyword>
<evidence type="ECO:0000313" key="5">
    <source>
        <dbReference type="EMBL" id="MCX2983072.1"/>
    </source>
</evidence>
<dbReference type="EMBL" id="SHNN01000005">
    <property type="protein sequence ID" value="MCX2983072.1"/>
    <property type="molecule type" value="Genomic_DNA"/>
</dbReference>
<feature type="chain" id="PRO_5046035807" description="Photosynthesis system II assembly factor Ycf48/Hcf136-like domain-containing protein" evidence="3">
    <location>
        <begin position="35"/>
        <end position="392"/>
    </location>
</feature>
<evidence type="ECO:0000256" key="1">
    <source>
        <dbReference type="ARBA" id="ARBA00022531"/>
    </source>
</evidence>
<dbReference type="InterPro" id="IPR015943">
    <property type="entry name" value="WD40/YVTN_repeat-like_dom_sf"/>
</dbReference>
<evidence type="ECO:0000259" key="4">
    <source>
        <dbReference type="Pfam" id="PF14870"/>
    </source>
</evidence>
<dbReference type="RefSeq" id="WP_279247102.1">
    <property type="nucleotide sequence ID" value="NZ_SHNN01000005.1"/>
</dbReference>
<feature type="domain" description="Photosynthesis system II assembly factor Ycf48/Hcf136-like" evidence="4">
    <location>
        <begin position="192"/>
        <end position="314"/>
    </location>
</feature>
<feature type="signal peptide" evidence="3">
    <location>
        <begin position="1"/>
        <end position="34"/>
    </location>
</feature>
<name>A0ABT3TP29_9GAMM</name>
<proteinExistence type="predicted"/>
<dbReference type="PANTHER" id="PTHR47199">
    <property type="entry name" value="PHOTOSYSTEM II STABILITY/ASSEMBLY FACTOR HCF136, CHLOROPLASTIC"/>
    <property type="match status" value="1"/>
</dbReference>
<keyword evidence="1" id="KW-0602">Photosynthesis</keyword>
<dbReference type="PANTHER" id="PTHR47199:SF2">
    <property type="entry name" value="PHOTOSYSTEM II STABILITY_ASSEMBLY FACTOR HCF136, CHLOROPLASTIC"/>
    <property type="match status" value="1"/>
</dbReference>
<dbReference type="InterPro" id="IPR028203">
    <property type="entry name" value="PSII_CF48-like_dom"/>
</dbReference>
<evidence type="ECO:0000256" key="3">
    <source>
        <dbReference type="SAM" id="SignalP"/>
    </source>
</evidence>
<gene>
    <name evidence="5" type="ORF">EYC98_19595</name>
</gene>
<dbReference type="Pfam" id="PF14870">
    <property type="entry name" value="PSII_BNR"/>
    <property type="match status" value="2"/>
</dbReference>
<evidence type="ECO:0000256" key="2">
    <source>
        <dbReference type="ARBA" id="ARBA00023276"/>
    </source>
</evidence>
<comment type="caution">
    <text evidence="5">The sequence shown here is derived from an EMBL/GenBank/DDBJ whole genome shotgun (WGS) entry which is preliminary data.</text>
</comment>
<dbReference type="CDD" id="cd15482">
    <property type="entry name" value="Sialidase_non-viral"/>
    <property type="match status" value="1"/>
</dbReference>
<evidence type="ECO:0000313" key="6">
    <source>
        <dbReference type="Proteomes" id="UP001143362"/>
    </source>
</evidence>
<sequence length="392" mass="42077">MYLSKPASAVLRRLSLAALMAAVLSPWQSAPVLARELPLRATEALALDVATIAKRLLVCGDYGQILYLDDPSHSLRVSADWKLANVPTRTLLTAIYFVDDQRGWAVGHDGNVLASVDGGRNWVLQRDGLQQQKQLNTVALDEARRRYATASAALLAEDEPAQRQQLAQQLEEIDLDLEDAEFLIAEPVHAPPLLDVFFADPLRGVAVGAFNTLLITVDGGVNWREHGAALDNPDGYHINAITGDESGRMWLAAEGGLLYRSSDFGRSWESLESPYPGSWFGIMRQPETDSLLVFGLRGNVYRSDDLGSTWSPVEGARGRTIAGGIYAGSNHALLVGAVGTLLLSNDGGKSFTGTAVPQRVGFSGVAVVGSRVVLVGQGGIHSMDSPLGTQHE</sequence>
<dbReference type="Proteomes" id="UP001143362">
    <property type="component" value="Unassembled WGS sequence"/>
</dbReference>
<feature type="domain" description="Photosynthesis system II assembly factor Ycf48/Hcf136-like" evidence="4">
    <location>
        <begin position="77"/>
        <end position="134"/>
    </location>
</feature>
<keyword evidence="6" id="KW-1185">Reference proteome</keyword>
<keyword evidence="2" id="KW-0604">Photosystem II</keyword>
<accession>A0ABT3TP29</accession>